<comment type="caution">
    <text evidence="13">The sequence shown here is derived from an EMBL/GenBank/DDBJ whole genome shotgun (WGS) entry which is preliminary data.</text>
</comment>
<dbReference type="InterPro" id="IPR004101">
    <property type="entry name" value="Mur_ligase_C"/>
</dbReference>
<keyword evidence="14" id="KW-1185">Reference proteome</keyword>
<dbReference type="PANTHER" id="PTHR11136:SF0">
    <property type="entry name" value="DIHYDROFOLATE SYNTHETASE-RELATED"/>
    <property type="match status" value="1"/>
</dbReference>
<dbReference type="SUPFAM" id="SSF53244">
    <property type="entry name" value="MurD-like peptide ligases, peptide-binding domain"/>
    <property type="match status" value="1"/>
</dbReference>
<evidence type="ECO:0000256" key="8">
    <source>
        <dbReference type="ARBA" id="ARBA00030592"/>
    </source>
</evidence>
<dbReference type="GO" id="GO:0016874">
    <property type="term" value="F:ligase activity"/>
    <property type="evidence" value="ECO:0007669"/>
    <property type="project" value="UniProtKB-KW"/>
</dbReference>
<name>A0ABV8WZD7_9BACI</name>
<dbReference type="PANTHER" id="PTHR11136">
    <property type="entry name" value="FOLYLPOLYGLUTAMATE SYNTHASE-RELATED"/>
    <property type="match status" value="1"/>
</dbReference>
<keyword evidence="5 10" id="KW-0547">Nucleotide-binding</keyword>
<comment type="similarity">
    <text evidence="1 10">Belongs to the folylpolyglutamate synthase family.</text>
</comment>
<accession>A0ABV8WZD7</accession>
<proteinExistence type="inferred from homology"/>
<evidence type="ECO:0000256" key="2">
    <source>
        <dbReference type="ARBA" id="ARBA00013025"/>
    </source>
</evidence>
<evidence type="ECO:0000256" key="1">
    <source>
        <dbReference type="ARBA" id="ARBA00008276"/>
    </source>
</evidence>
<dbReference type="InterPro" id="IPR036565">
    <property type="entry name" value="Mur-like_cat_sf"/>
</dbReference>
<dbReference type="NCBIfam" id="TIGR01499">
    <property type="entry name" value="folC"/>
    <property type="match status" value="1"/>
</dbReference>
<keyword evidence="6 10" id="KW-0067">ATP-binding</keyword>
<dbReference type="RefSeq" id="WP_390252503.1">
    <property type="nucleotide sequence ID" value="NZ_JBHSDT010000008.1"/>
</dbReference>
<evidence type="ECO:0000259" key="11">
    <source>
        <dbReference type="Pfam" id="PF02875"/>
    </source>
</evidence>
<dbReference type="Proteomes" id="UP001595882">
    <property type="component" value="Unassembled WGS sequence"/>
</dbReference>
<feature type="domain" description="Mur ligase central" evidence="12">
    <location>
        <begin position="45"/>
        <end position="267"/>
    </location>
</feature>
<reference evidence="14" key="1">
    <citation type="journal article" date="2019" name="Int. J. Syst. Evol. Microbiol.">
        <title>The Global Catalogue of Microorganisms (GCM) 10K type strain sequencing project: providing services to taxonomists for standard genome sequencing and annotation.</title>
        <authorList>
            <consortium name="The Broad Institute Genomics Platform"/>
            <consortium name="The Broad Institute Genome Sequencing Center for Infectious Disease"/>
            <person name="Wu L."/>
            <person name="Ma J."/>
        </authorList>
    </citation>
    <scope>NUCLEOTIDE SEQUENCE [LARGE SCALE GENOMIC DNA]</scope>
    <source>
        <strain evidence="14">CCUG 37865</strain>
    </source>
</reference>
<dbReference type="Pfam" id="PF02875">
    <property type="entry name" value="Mur_ligase_C"/>
    <property type="match status" value="1"/>
</dbReference>
<dbReference type="Pfam" id="PF08245">
    <property type="entry name" value="Mur_ligase_M"/>
    <property type="match status" value="1"/>
</dbReference>
<dbReference type="InterPro" id="IPR013221">
    <property type="entry name" value="Mur_ligase_cen"/>
</dbReference>
<keyword evidence="7" id="KW-0460">Magnesium</keyword>
<evidence type="ECO:0000256" key="10">
    <source>
        <dbReference type="PIRNR" id="PIRNR001563"/>
    </source>
</evidence>
<comment type="catalytic activity">
    <reaction evidence="9">
        <text>(6S)-5,6,7,8-tetrahydrofolyl-(gamma-L-Glu)(n) + L-glutamate + ATP = (6S)-5,6,7,8-tetrahydrofolyl-(gamma-L-Glu)(n+1) + ADP + phosphate + H(+)</text>
        <dbReference type="Rhea" id="RHEA:10580"/>
        <dbReference type="Rhea" id="RHEA-COMP:14738"/>
        <dbReference type="Rhea" id="RHEA-COMP:14740"/>
        <dbReference type="ChEBI" id="CHEBI:15378"/>
        <dbReference type="ChEBI" id="CHEBI:29985"/>
        <dbReference type="ChEBI" id="CHEBI:30616"/>
        <dbReference type="ChEBI" id="CHEBI:43474"/>
        <dbReference type="ChEBI" id="CHEBI:141005"/>
        <dbReference type="ChEBI" id="CHEBI:456216"/>
        <dbReference type="EC" id="6.3.2.17"/>
    </reaction>
</comment>
<feature type="domain" description="Mur ligase C-terminal" evidence="11">
    <location>
        <begin position="295"/>
        <end position="406"/>
    </location>
</feature>
<evidence type="ECO:0000256" key="3">
    <source>
        <dbReference type="ARBA" id="ARBA00022598"/>
    </source>
</evidence>
<dbReference type="EC" id="6.3.2.17" evidence="2"/>
<evidence type="ECO:0000259" key="12">
    <source>
        <dbReference type="Pfam" id="PF08245"/>
    </source>
</evidence>
<evidence type="ECO:0000256" key="7">
    <source>
        <dbReference type="ARBA" id="ARBA00022842"/>
    </source>
</evidence>
<evidence type="ECO:0000313" key="14">
    <source>
        <dbReference type="Proteomes" id="UP001595882"/>
    </source>
</evidence>
<dbReference type="SUPFAM" id="SSF53623">
    <property type="entry name" value="MurD-like peptide ligases, catalytic domain"/>
    <property type="match status" value="1"/>
</dbReference>
<keyword evidence="4" id="KW-0479">Metal-binding</keyword>
<organism evidence="13 14">
    <name type="scientific">Gracilibacillus xinjiangensis</name>
    <dbReference type="NCBI Taxonomy" id="1193282"/>
    <lineage>
        <taxon>Bacteria</taxon>
        <taxon>Bacillati</taxon>
        <taxon>Bacillota</taxon>
        <taxon>Bacilli</taxon>
        <taxon>Bacillales</taxon>
        <taxon>Bacillaceae</taxon>
        <taxon>Gracilibacillus</taxon>
    </lineage>
</organism>
<dbReference type="EMBL" id="JBHSDT010000008">
    <property type="protein sequence ID" value="MFC4403966.1"/>
    <property type="molecule type" value="Genomic_DNA"/>
</dbReference>
<sequence length="419" mass="47877">MKSFDEVELFFASRRKLGIKPGLERLDYLLEKTGHPEKKIKTIHVAGTNGKGSTITYMKEVLIKSGYNVGTFVSPGLPTIRNHMMINHEIITEHLFIEILNNLLPLIREMDELDMSPSEYEILMVITLHYFLDNTDIALVETCMGGKDDVTNRVEPIVTVITTVDYDHMGFLGDSLAEIASHKAGIIKRNVPVVIGDLAEEARKVVLEKAKTETASVYQYKKDYQIKDWQMNQGSQQFTFSYKRDSPVEISMIGEHQVDNAANAMMAVQLLMEKGWSINRTALQKGFKQAMIDNRLQVIKYSPFTVIDGAHNVASIERLIETSRIYWNERNIFILFSAFRDKEISKMTELLEQISSKLVVTTFDHPRALSEGDLTNSLVFRKDYQAAYIELLQQMDQEDVLLITGSLHFVEKVKEIIER</sequence>
<evidence type="ECO:0000256" key="6">
    <source>
        <dbReference type="ARBA" id="ARBA00022840"/>
    </source>
</evidence>
<dbReference type="PIRSF" id="PIRSF001563">
    <property type="entry name" value="Folylpolyglu_synth"/>
    <property type="match status" value="1"/>
</dbReference>
<evidence type="ECO:0000256" key="5">
    <source>
        <dbReference type="ARBA" id="ARBA00022741"/>
    </source>
</evidence>
<dbReference type="Gene3D" id="3.40.1190.10">
    <property type="entry name" value="Mur-like, catalytic domain"/>
    <property type="match status" value="1"/>
</dbReference>
<gene>
    <name evidence="13" type="ORF">ACFOY7_12895</name>
</gene>
<dbReference type="InterPro" id="IPR001645">
    <property type="entry name" value="Folylpolyglutamate_synth"/>
</dbReference>
<evidence type="ECO:0000256" key="9">
    <source>
        <dbReference type="ARBA" id="ARBA00047493"/>
    </source>
</evidence>
<dbReference type="Gene3D" id="3.90.190.20">
    <property type="entry name" value="Mur ligase, C-terminal domain"/>
    <property type="match status" value="1"/>
</dbReference>
<keyword evidence="3 10" id="KW-0436">Ligase</keyword>
<evidence type="ECO:0000313" key="13">
    <source>
        <dbReference type="EMBL" id="MFC4403966.1"/>
    </source>
</evidence>
<evidence type="ECO:0000256" key="4">
    <source>
        <dbReference type="ARBA" id="ARBA00022723"/>
    </source>
</evidence>
<protein>
    <recommendedName>
        <fullName evidence="2">tetrahydrofolate synthase</fullName>
        <ecNumber evidence="2">6.3.2.17</ecNumber>
    </recommendedName>
    <alternativeName>
        <fullName evidence="8">Tetrahydrofolylpolyglutamate synthase</fullName>
    </alternativeName>
</protein>
<dbReference type="InterPro" id="IPR036615">
    <property type="entry name" value="Mur_ligase_C_dom_sf"/>
</dbReference>